<sequence>MTVENYADFMDSAGGKDTELGRQEEGSGSTEVHDWDNTTLGSEDQSEASPDGGEYNNEWSSNPSTWQPEDDAAVRETEQSEWTPYPECKGSYKLVTITADYVDHGYPVKEFLRMYPETYESTAGGIWDELPGYTAGRIGFIMLLTTNGTKGYLENSYIWPEEWWFVDEERLAMYLGTKAGRMTIADQELWYSGRDREKEEEEFLTELIRQMVGMFGRFDWQAFKWVLRNEQARRGKEFETFWKDWEYAAIAD</sequence>
<feature type="compositionally biased region" description="Basic and acidic residues" evidence="1">
    <location>
        <begin position="14"/>
        <end position="36"/>
    </location>
</feature>
<proteinExistence type="predicted"/>
<dbReference type="Proteomes" id="UP000325313">
    <property type="component" value="Unassembled WGS sequence"/>
</dbReference>
<gene>
    <name evidence="2" type="ORF">PGTUg99_016270</name>
</gene>
<comment type="caution">
    <text evidence="2">The sequence shown here is derived from an EMBL/GenBank/DDBJ whole genome shotgun (WGS) entry which is preliminary data.</text>
</comment>
<evidence type="ECO:0000313" key="2">
    <source>
        <dbReference type="EMBL" id="KAA1128248.1"/>
    </source>
</evidence>
<organism evidence="2 3">
    <name type="scientific">Puccinia graminis f. sp. tritici</name>
    <dbReference type="NCBI Taxonomy" id="56615"/>
    <lineage>
        <taxon>Eukaryota</taxon>
        <taxon>Fungi</taxon>
        <taxon>Dikarya</taxon>
        <taxon>Basidiomycota</taxon>
        <taxon>Pucciniomycotina</taxon>
        <taxon>Pucciniomycetes</taxon>
        <taxon>Pucciniales</taxon>
        <taxon>Pucciniaceae</taxon>
        <taxon>Puccinia</taxon>
    </lineage>
</organism>
<reference evidence="2 3" key="1">
    <citation type="submission" date="2019-05" db="EMBL/GenBank/DDBJ databases">
        <title>Emergence of the Ug99 lineage of the wheat stem rust pathogen through somatic hybridization.</title>
        <authorList>
            <person name="Li F."/>
            <person name="Upadhyaya N.M."/>
            <person name="Sperschneider J."/>
            <person name="Matny O."/>
            <person name="Nguyen-Phuc H."/>
            <person name="Mago R."/>
            <person name="Raley C."/>
            <person name="Miller M.E."/>
            <person name="Silverstein K.A.T."/>
            <person name="Henningsen E."/>
            <person name="Hirsch C.D."/>
            <person name="Visser B."/>
            <person name="Pretorius Z.A."/>
            <person name="Steffenson B.J."/>
            <person name="Schwessinger B."/>
            <person name="Dodds P.N."/>
            <person name="Figueroa M."/>
        </authorList>
    </citation>
    <scope>NUCLEOTIDE SEQUENCE [LARGE SCALE GENOMIC DNA]</scope>
    <source>
        <strain evidence="2 3">Ug99</strain>
    </source>
</reference>
<feature type="region of interest" description="Disordered" evidence="1">
    <location>
        <begin position="1"/>
        <end position="83"/>
    </location>
</feature>
<protein>
    <submittedName>
        <fullName evidence="2">Uncharacterized protein</fullName>
    </submittedName>
</protein>
<evidence type="ECO:0000313" key="3">
    <source>
        <dbReference type="Proteomes" id="UP000325313"/>
    </source>
</evidence>
<evidence type="ECO:0000256" key="1">
    <source>
        <dbReference type="SAM" id="MobiDB-lite"/>
    </source>
</evidence>
<name>A0A5B0RSK0_PUCGR</name>
<dbReference type="EMBL" id="VDEP01000143">
    <property type="protein sequence ID" value="KAA1128248.1"/>
    <property type="molecule type" value="Genomic_DNA"/>
</dbReference>
<accession>A0A5B0RSK0</accession>
<dbReference type="AlphaFoldDB" id="A0A5B0RSK0"/>
<feature type="compositionally biased region" description="Polar residues" evidence="1">
    <location>
        <begin position="57"/>
        <end position="67"/>
    </location>
</feature>